<reference evidence="9 10" key="1">
    <citation type="submission" date="2017-05" db="EMBL/GenBank/DDBJ databases">
        <title>The draft genome of the hyperthermophilic archaeon 'Pyrodictium delaneyi strain Hulk', an iron and nitrate reducer, reveals the capacity for sulfate reduction.</title>
        <authorList>
            <person name="Demey L.M."/>
            <person name="Miller C."/>
            <person name="Manzella M."/>
            <person name="Reguera G."/>
            <person name="Kashefi K."/>
        </authorList>
    </citation>
    <scope>NUCLEOTIDE SEQUENCE [LARGE SCALE GENOMIC DNA]</scope>
    <source>
        <strain evidence="9 10">Hulk</strain>
    </source>
</reference>
<protein>
    <recommendedName>
        <fullName evidence="8">Major facilitator superfamily (MFS) profile domain-containing protein</fullName>
    </recommendedName>
</protein>
<keyword evidence="6 7" id="KW-0472">Membrane</keyword>
<feature type="domain" description="Major facilitator superfamily (MFS) profile" evidence="8">
    <location>
        <begin position="13"/>
        <end position="385"/>
    </location>
</feature>
<dbReference type="PANTHER" id="PTHR23517">
    <property type="entry name" value="RESISTANCE PROTEIN MDTM, PUTATIVE-RELATED-RELATED"/>
    <property type="match status" value="1"/>
</dbReference>
<evidence type="ECO:0000256" key="2">
    <source>
        <dbReference type="ARBA" id="ARBA00022448"/>
    </source>
</evidence>
<evidence type="ECO:0000256" key="6">
    <source>
        <dbReference type="ARBA" id="ARBA00023136"/>
    </source>
</evidence>
<dbReference type="EMBL" id="NCQP01000007">
    <property type="protein sequence ID" value="OWJ54129.1"/>
    <property type="molecule type" value="Genomic_DNA"/>
</dbReference>
<evidence type="ECO:0000256" key="3">
    <source>
        <dbReference type="ARBA" id="ARBA00022475"/>
    </source>
</evidence>
<dbReference type="InterPro" id="IPR011701">
    <property type="entry name" value="MFS"/>
</dbReference>
<feature type="transmembrane region" description="Helical" evidence="7">
    <location>
        <begin position="49"/>
        <end position="67"/>
    </location>
</feature>
<keyword evidence="2" id="KW-0813">Transport</keyword>
<evidence type="ECO:0000256" key="1">
    <source>
        <dbReference type="ARBA" id="ARBA00004651"/>
    </source>
</evidence>
<feature type="transmembrane region" description="Helical" evidence="7">
    <location>
        <begin position="309"/>
        <end position="332"/>
    </location>
</feature>
<accession>A0A211YMG0</accession>
<keyword evidence="10" id="KW-1185">Reference proteome</keyword>
<dbReference type="GO" id="GO:0005886">
    <property type="term" value="C:plasma membrane"/>
    <property type="evidence" value="ECO:0007669"/>
    <property type="project" value="UniProtKB-SubCell"/>
</dbReference>
<keyword evidence="4 7" id="KW-0812">Transmembrane</keyword>
<feature type="transmembrane region" description="Helical" evidence="7">
    <location>
        <begin position="344"/>
        <end position="360"/>
    </location>
</feature>
<organism evidence="9 10">
    <name type="scientific">Pyrodictium delaneyi</name>
    <dbReference type="NCBI Taxonomy" id="1273541"/>
    <lineage>
        <taxon>Archaea</taxon>
        <taxon>Thermoproteota</taxon>
        <taxon>Thermoprotei</taxon>
        <taxon>Desulfurococcales</taxon>
        <taxon>Pyrodictiaceae</taxon>
        <taxon>Pyrodictium</taxon>
    </lineage>
</organism>
<feature type="transmembrane region" description="Helical" evidence="7">
    <location>
        <begin position="74"/>
        <end position="94"/>
    </location>
</feature>
<feature type="transmembrane region" description="Helical" evidence="7">
    <location>
        <begin position="138"/>
        <end position="161"/>
    </location>
</feature>
<comment type="subcellular location">
    <subcellularLocation>
        <location evidence="1">Cell membrane</location>
        <topology evidence="1">Multi-pass membrane protein</topology>
    </subcellularLocation>
</comment>
<feature type="transmembrane region" description="Helical" evidence="7">
    <location>
        <begin position="282"/>
        <end position="303"/>
    </location>
</feature>
<comment type="caution">
    <text evidence="9">The sequence shown here is derived from an EMBL/GenBank/DDBJ whole genome shotgun (WGS) entry which is preliminary data.</text>
</comment>
<dbReference type="InterPro" id="IPR050171">
    <property type="entry name" value="MFS_Transporters"/>
</dbReference>
<dbReference type="Pfam" id="PF07690">
    <property type="entry name" value="MFS_1"/>
    <property type="match status" value="1"/>
</dbReference>
<feature type="transmembrane region" description="Helical" evidence="7">
    <location>
        <begin position="218"/>
        <end position="241"/>
    </location>
</feature>
<dbReference type="RefSeq" id="WP_088172062.1">
    <property type="nucleotide sequence ID" value="NZ_NCQP01000007.1"/>
</dbReference>
<dbReference type="Proteomes" id="UP000196694">
    <property type="component" value="Unassembled WGS sequence"/>
</dbReference>
<name>A0A211YMG0_9CREN</name>
<sequence length="385" mass="40901">MERRSSIHSTATAVLPLIVANAARGMVIPVYRAYSSALLALQGYSGAEIGAGLSLAKLIEALGFPLAGILSDRGLYIVLISMSVALMGLAGLLVWSVHGIVGVVAAYTLMNLSLALWVPSRNTALSALLPFTWRGRGIALVSIAFNVSRIAGPLIFAYYFAGRGIEWYRLGFLAIGTPALVAALLVYALLRNRLSSVTKRRTPLKTLISLPDRRLTSLYLYALLSRAGVGTWIALMGAVFVKGFGLPEDAPGLYISISAASWLLIGYFSGALTDRFGPRTSLLLAEAAFMASLFLVSLIPLLGKTWLLAVTPAAVMETLALSTYVSAVNKLLTTANHVGIETGRLNMLVSLASTLGIYVAGHAYEYSPFLVPGVAILFHVAAFCC</sequence>
<gene>
    <name evidence="9" type="ORF">Pdsh_09780</name>
</gene>
<evidence type="ECO:0000256" key="7">
    <source>
        <dbReference type="SAM" id="Phobius"/>
    </source>
</evidence>
<feature type="transmembrane region" description="Helical" evidence="7">
    <location>
        <begin position="100"/>
        <end position="118"/>
    </location>
</feature>
<keyword evidence="5 7" id="KW-1133">Transmembrane helix</keyword>
<dbReference type="PROSITE" id="PS50850">
    <property type="entry name" value="MFS"/>
    <property type="match status" value="1"/>
</dbReference>
<dbReference type="InterPro" id="IPR020846">
    <property type="entry name" value="MFS_dom"/>
</dbReference>
<dbReference type="SUPFAM" id="SSF103473">
    <property type="entry name" value="MFS general substrate transporter"/>
    <property type="match status" value="1"/>
</dbReference>
<evidence type="ECO:0000256" key="4">
    <source>
        <dbReference type="ARBA" id="ARBA00022692"/>
    </source>
</evidence>
<evidence type="ECO:0000256" key="5">
    <source>
        <dbReference type="ARBA" id="ARBA00022989"/>
    </source>
</evidence>
<dbReference type="Gene3D" id="1.20.1250.20">
    <property type="entry name" value="MFS general substrate transporter like domains"/>
    <property type="match status" value="2"/>
</dbReference>
<dbReference type="GO" id="GO:0022857">
    <property type="term" value="F:transmembrane transporter activity"/>
    <property type="evidence" value="ECO:0007669"/>
    <property type="project" value="InterPro"/>
</dbReference>
<evidence type="ECO:0000313" key="10">
    <source>
        <dbReference type="Proteomes" id="UP000196694"/>
    </source>
</evidence>
<evidence type="ECO:0000313" key="9">
    <source>
        <dbReference type="EMBL" id="OWJ54129.1"/>
    </source>
</evidence>
<dbReference type="InterPro" id="IPR036259">
    <property type="entry name" value="MFS_trans_sf"/>
</dbReference>
<feature type="transmembrane region" description="Helical" evidence="7">
    <location>
        <begin position="167"/>
        <end position="190"/>
    </location>
</feature>
<evidence type="ECO:0000259" key="8">
    <source>
        <dbReference type="PROSITE" id="PS50850"/>
    </source>
</evidence>
<dbReference type="AlphaFoldDB" id="A0A211YMG0"/>
<feature type="transmembrane region" description="Helical" evidence="7">
    <location>
        <begin position="253"/>
        <end position="270"/>
    </location>
</feature>
<keyword evidence="3" id="KW-1003">Cell membrane</keyword>
<proteinExistence type="predicted"/>